<organism evidence="1 2">
    <name type="scientific">Escherichia phage vB_EcoM_Goslar</name>
    <dbReference type="NCBI Taxonomy" id="2502409"/>
    <lineage>
        <taxon>Viruses</taxon>
        <taxon>Duplodnaviria</taxon>
        <taxon>Heunggongvirae</taxon>
        <taxon>Uroviricota</taxon>
        <taxon>Caudoviricetes</taxon>
        <taxon>Chimalliviridae</taxon>
        <taxon>Goslarvirus</taxon>
        <taxon>Goslarvirus goslar</taxon>
    </lineage>
</organism>
<accession>A0A482GE20</accession>
<dbReference type="EMBL" id="MK327938">
    <property type="protein sequence ID" value="QBO63838.1"/>
    <property type="molecule type" value="Genomic_DNA"/>
</dbReference>
<gene>
    <name evidence="1" type="ORF">Goslar_00045</name>
</gene>
<evidence type="ECO:0000313" key="1">
    <source>
        <dbReference type="EMBL" id="QBO63838.1"/>
    </source>
</evidence>
<reference evidence="1 2" key="1">
    <citation type="submission" date="2018-12" db="EMBL/GenBank/DDBJ databases">
        <title>Still something new to discover - new insights into E. coli phage diversity and taxonomy.</title>
        <authorList>
            <person name="Korf I.H.E."/>
            <person name="Adriaennsens E."/>
            <person name="Dreiseikelmann B."/>
            <person name="Kropinski A."/>
            <person name="Nimtz M."/>
            <person name="Meier-Kolthoff J.P."/>
            <person name="Rohde M."/>
            <person name="van Raaij M."/>
            <person name="Wittmann J."/>
        </authorList>
    </citation>
    <scope>NUCLEOTIDE SEQUENCE [LARGE SCALE GENOMIC DNA]</scope>
</reference>
<evidence type="ECO:0000313" key="2">
    <source>
        <dbReference type="Proteomes" id="UP000294673"/>
    </source>
</evidence>
<protein>
    <submittedName>
        <fullName evidence="1">Uncharacterized protein</fullName>
    </submittedName>
</protein>
<keyword evidence="2" id="KW-1185">Reference proteome</keyword>
<organismHost>
    <name type="scientific">Escherichia coli</name>
    <dbReference type="NCBI Taxonomy" id="562"/>
</organismHost>
<proteinExistence type="predicted"/>
<dbReference type="Proteomes" id="UP000294673">
    <property type="component" value="Segment"/>
</dbReference>
<name>A0A482GE20_BPGOS</name>
<sequence>MFNILSVPRSPVSSYFGIMTSKEHNVEYTVIAKDPSPINVTFAEGTTELIPLNGEFSKPVNGVYELITRDPNNNATYRVVCAFNNNKLVIVADSRGLSWMADEGAHRYYEECLRTAGIYDLVMDARAKNDRMF</sequence>